<dbReference type="GO" id="GO:0003677">
    <property type="term" value="F:DNA binding"/>
    <property type="evidence" value="ECO:0007669"/>
    <property type="project" value="UniProtKB-KW"/>
</dbReference>
<evidence type="ECO:0000256" key="1">
    <source>
        <dbReference type="ARBA" id="ARBA00004328"/>
    </source>
</evidence>
<evidence type="ECO:0000256" key="10">
    <source>
        <dbReference type="ARBA" id="ARBA00046140"/>
    </source>
</evidence>
<dbReference type="CDD" id="cd13834">
    <property type="entry name" value="HU_like"/>
    <property type="match status" value="1"/>
</dbReference>
<dbReference type="Proteomes" id="UP000185544">
    <property type="component" value="Chromosome"/>
</dbReference>
<gene>
    <name evidence="12" type="ORF">BCY86_07950</name>
</gene>
<evidence type="ECO:0000256" key="3">
    <source>
        <dbReference type="ARBA" id="ARBA00011738"/>
    </source>
</evidence>
<evidence type="ECO:0000256" key="11">
    <source>
        <dbReference type="RuleBase" id="RU003939"/>
    </source>
</evidence>
<comment type="subcellular location">
    <subcellularLocation>
        <location evidence="1">Virion</location>
    </subcellularLocation>
</comment>
<dbReference type="SMART" id="SM00411">
    <property type="entry name" value="BHL"/>
    <property type="match status" value="1"/>
</dbReference>
<evidence type="ECO:0000256" key="5">
    <source>
        <dbReference type="ARBA" id="ARBA00022705"/>
    </source>
</evidence>
<organism evidence="12 13">
    <name type="scientific">Pajaroellobacter abortibovis</name>
    <dbReference type="NCBI Taxonomy" id="1882918"/>
    <lineage>
        <taxon>Bacteria</taxon>
        <taxon>Pseudomonadati</taxon>
        <taxon>Myxococcota</taxon>
        <taxon>Polyangia</taxon>
        <taxon>Polyangiales</taxon>
        <taxon>Polyangiaceae</taxon>
    </lineage>
</organism>
<evidence type="ECO:0000313" key="13">
    <source>
        <dbReference type="Proteomes" id="UP000185544"/>
    </source>
</evidence>
<dbReference type="SUPFAM" id="SSF47729">
    <property type="entry name" value="IHF-like DNA-binding proteins"/>
    <property type="match status" value="1"/>
</dbReference>
<reference evidence="12 13" key="1">
    <citation type="submission" date="2016-08" db="EMBL/GenBank/DDBJ databases">
        <title>Identification and validation of antigenic proteins from Pajaroellobacter abortibovis using de-novo genome sequence assembly and reverse vaccinology.</title>
        <authorList>
            <person name="Welly B.T."/>
            <person name="Miller M.R."/>
            <person name="Stott J.L."/>
            <person name="Blanchard M.T."/>
            <person name="Islas-Trejo A.D."/>
            <person name="O'Rourke S.M."/>
            <person name="Young A.E."/>
            <person name="Medrano J.F."/>
            <person name="Van Eenennaam A.L."/>
        </authorList>
    </citation>
    <scope>NUCLEOTIDE SEQUENCE [LARGE SCALE GENOMIC DNA]</scope>
    <source>
        <strain evidence="12 13">BTF92-0548A/99-0131</strain>
    </source>
</reference>
<evidence type="ECO:0000256" key="7">
    <source>
        <dbReference type="ARBA" id="ARBA00023125"/>
    </source>
</evidence>
<dbReference type="OrthoDB" id="331625at2"/>
<dbReference type="Gene3D" id="4.10.520.10">
    <property type="entry name" value="IHF-like DNA-binding proteins"/>
    <property type="match status" value="1"/>
</dbReference>
<comment type="similarity">
    <text evidence="2 11">Belongs to the bacterial histone-like protein family.</text>
</comment>
<dbReference type="InterPro" id="IPR000119">
    <property type="entry name" value="Hist_DNA-bd"/>
</dbReference>
<dbReference type="EMBL" id="CP016908">
    <property type="protein sequence ID" value="APS00610.1"/>
    <property type="molecule type" value="Genomic_DNA"/>
</dbReference>
<sequence>MSGKRMTKAQVISEISAFAELEKKNVIRVFDGLTELIKKQLGNRGPGEFIIPGLLKLKAVKKPATKDRPGINPFTKQPIVIKGKPSSKKIRVTALKSLKDLVQ</sequence>
<name>A0A1L6MYK3_9BACT</name>
<comment type="function">
    <text evidence="10">DNA-binding protein that plays a critical role in nucleoid compaction, genome replication and DNA replication and transcription. Binds to both ssDNA and dsDNA with a binding site covering about 15 nucleotides. Displays DNA-supercoiling activity only when associated with the viral DNA topoisomerase 2.</text>
</comment>
<protein>
    <recommendedName>
        <fullName evidence="4">Viral histone-like protein</fullName>
    </recommendedName>
    <alternativeName>
        <fullName evidence="9">DNA-binding protein pA104R</fullName>
    </alternativeName>
    <alternativeName>
        <fullName evidence="8">pA104R</fullName>
    </alternativeName>
</protein>
<evidence type="ECO:0000256" key="4">
    <source>
        <dbReference type="ARBA" id="ARBA00016145"/>
    </source>
</evidence>
<keyword evidence="13" id="KW-1185">Reference proteome</keyword>
<dbReference type="Pfam" id="PF00216">
    <property type="entry name" value="Bac_DNA_binding"/>
    <property type="match status" value="1"/>
</dbReference>
<dbReference type="GO" id="GO:0006260">
    <property type="term" value="P:DNA replication"/>
    <property type="evidence" value="ECO:0007669"/>
    <property type="project" value="UniProtKB-KW"/>
</dbReference>
<keyword evidence="5" id="KW-0235">DNA replication</keyword>
<evidence type="ECO:0000256" key="6">
    <source>
        <dbReference type="ARBA" id="ARBA00022921"/>
    </source>
</evidence>
<evidence type="ECO:0000256" key="8">
    <source>
        <dbReference type="ARBA" id="ARBA00033120"/>
    </source>
</evidence>
<dbReference type="KEGG" id="pabo:BCY86_07950"/>
<keyword evidence="6" id="KW-0426">Late protein</keyword>
<comment type="subunit">
    <text evidence="3">Homodimer.</text>
</comment>
<dbReference type="PANTHER" id="PTHR33175:SF13">
    <property type="entry name" value="HISTONE-LIKE PROTEIN"/>
    <property type="match status" value="1"/>
</dbReference>
<dbReference type="STRING" id="1882918.BCY86_07950"/>
<accession>A0A1L6MYK3</accession>
<evidence type="ECO:0000313" key="12">
    <source>
        <dbReference type="EMBL" id="APS00610.1"/>
    </source>
</evidence>
<keyword evidence="7" id="KW-0238">DNA-binding</keyword>
<dbReference type="InterPro" id="IPR010992">
    <property type="entry name" value="IHF-like_DNA-bd_dom_sf"/>
</dbReference>
<dbReference type="GO" id="GO:0030527">
    <property type="term" value="F:structural constituent of chromatin"/>
    <property type="evidence" value="ECO:0007669"/>
    <property type="project" value="InterPro"/>
</dbReference>
<evidence type="ECO:0000256" key="9">
    <source>
        <dbReference type="ARBA" id="ARBA00033227"/>
    </source>
</evidence>
<dbReference type="AlphaFoldDB" id="A0A1L6MYK3"/>
<evidence type="ECO:0000256" key="2">
    <source>
        <dbReference type="ARBA" id="ARBA00010529"/>
    </source>
</evidence>
<dbReference type="GO" id="GO:0005829">
    <property type="term" value="C:cytosol"/>
    <property type="evidence" value="ECO:0007669"/>
    <property type="project" value="TreeGrafter"/>
</dbReference>
<dbReference type="PANTHER" id="PTHR33175">
    <property type="entry name" value="DNA-BINDING PROTEIN HU"/>
    <property type="match status" value="1"/>
</dbReference>
<proteinExistence type="inferred from homology"/>
<dbReference type="RefSeq" id="WP_075277279.1">
    <property type="nucleotide sequence ID" value="NZ_CP016908.1"/>
</dbReference>